<evidence type="ECO:0000256" key="2">
    <source>
        <dbReference type="ARBA" id="ARBA00022884"/>
    </source>
</evidence>
<reference evidence="6 7" key="1">
    <citation type="journal article" date="2016" name="Genome Biol. Evol.">
        <title>Divergent and convergent evolution of fungal pathogenicity.</title>
        <authorList>
            <person name="Shang Y."/>
            <person name="Xiao G."/>
            <person name="Zheng P."/>
            <person name="Cen K."/>
            <person name="Zhan S."/>
            <person name="Wang C."/>
        </authorList>
    </citation>
    <scope>NUCLEOTIDE SEQUENCE [LARGE SCALE GENOMIC DNA]</scope>
    <source>
        <strain evidence="6 7">ARSEF 7405</strain>
    </source>
</reference>
<evidence type="ECO:0000313" key="6">
    <source>
        <dbReference type="EMBL" id="KZZ91927.1"/>
    </source>
</evidence>
<dbReference type="EMBL" id="AZGZ01000012">
    <property type="protein sequence ID" value="KZZ91927.1"/>
    <property type="molecule type" value="Genomic_DNA"/>
</dbReference>
<dbReference type="PANTHER" id="PTHR23236:SF119">
    <property type="entry name" value="NUCLEAR RNA-BINDING PROTEIN SART-3"/>
    <property type="match status" value="1"/>
</dbReference>
<dbReference type="CDD" id="cd00590">
    <property type="entry name" value="RRM_SF"/>
    <property type="match status" value="1"/>
</dbReference>
<name>A0A167YYL9_9EURO</name>
<dbReference type="InterPro" id="IPR000504">
    <property type="entry name" value="RRM_dom"/>
</dbReference>
<protein>
    <submittedName>
        <fullName evidence="6">Nucleic acid-binding protein</fullName>
    </submittedName>
</protein>
<dbReference type="OrthoDB" id="6730379at2759"/>
<evidence type="ECO:0000313" key="7">
    <source>
        <dbReference type="Proteomes" id="UP000242877"/>
    </source>
</evidence>
<evidence type="ECO:0000256" key="1">
    <source>
        <dbReference type="ARBA" id="ARBA00022737"/>
    </source>
</evidence>
<sequence length="301" mass="33531">MHAIEERSEASSGCRQCPVFFAHANLNQLHRISLRHAAFRALRLSSPAYAAAPLVIPARGLIRAAAVPAAAVRWNSYESSSPSYGRQFDGGARRERYGGDNSRRMNTRPERPPPEPCETVYIGNLFFDVTADQLKAHCEQFGEIDSVRIIYDARGLSKGFGYVRFNDVDAARRCIEGMNNEIFEGRRAACNFAHFNGVTAGRRDPNSPSEPTKTLFIGNLAYEMSDKDLNELFKDIENVVDVRVSVDRRTGRPRGFAHADFLDVESATAAKEVLEGRQVYGRTLRLDYTFGSRATNANSSE</sequence>
<comment type="caution">
    <text evidence="6">The sequence shown here is derived from an EMBL/GenBank/DDBJ whole genome shotgun (WGS) entry which is preliminary data.</text>
</comment>
<feature type="region of interest" description="Disordered" evidence="4">
    <location>
        <begin position="82"/>
        <end position="114"/>
    </location>
</feature>
<keyword evidence="1" id="KW-0677">Repeat</keyword>
<dbReference type="PROSITE" id="PS50102">
    <property type="entry name" value="RRM"/>
    <property type="match status" value="2"/>
</dbReference>
<feature type="compositionally biased region" description="Basic and acidic residues" evidence="4">
    <location>
        <begin position="91"/>
        <end position="113"/>
    </location>
</feature>
<dbReference type="GO" id="GO:0003723">
    <property type="term" value="F:RNA binding"/>
    <property type="evidence" value="ECO:0007669"/>
    <property type="project" value="UniProtKB-UniRule"/>
</dbReference>
<organism evidence="6 7">
    <name type="scientific">Ascosphaera apis ARSEF 7405</name>
    <dbReference type="NCBI Taxonomy" id="392613"/>
    <lineage>
        <taxon>Eukaryota</taxon>
        <taxon>Fungi</taxon>
        <taxon>Dikarya</taxon>
        <taxon>Ascomycota</taxon>
        <taxon>Pezizomycotina</taxon>
        <taxon>Eurotiomycetes</taxon>
        <taxon>Eurotiomycetidae</taxon>
        <taxon>Onygenales</taxon>
        <taxon>Ascosphaeraceae</taxon>
        <taxon>Ascosphaera</taxon>
    </lineage>
</organism>
<evidence type="ECO:0000259" key="5">
    <source>
        <dbReference type="PROSITE" id="PS50102"/>
    </source>
</evidence>
<dbReference type="SMART" id="SM00360">
    <property type="entry name" value="RRM"/>
    <property type="match status" value="2"/>
</dbReference>
<dbReference type="AlphaFoldDB" id="A0A167YYL9"/>
<gene>
    <name evidence="6" type="ORF">AAP_03146</name>
</gene>
<keyword evidence="2 3" id="KW-0694">RNA-binding</keyword>
<proteinExistence type="predicted"/>
<evidence type="ECO:0000256" key="3">
    <source>
        <dbReference type="PROSITE-ProRule" id="PRU00176"/>
    </source>
</evidence>
<dbReference type="Pfam" id="PF00076">
    <property type="entry name" value="RRM_1"/>
    <property type="match status" value="2"/>
</dbReference>
<dbReference type="Gene3D" id="3.30.70.330">
    <property type="match status" value="2"/>
</dbReference>
<dbReference type="InterPro" id="IPR035979">
    <property type="entry name" value="RBD_domain_sf"/>
</dbReference>
<dbReference type="PANTHER" id="PTHR23236">
    <property type="entry name" value="EUKARYOTIC TRANSLATION INITIATION FACTOR 4B/4H"/>
    <property type="match status" value="1"/>
</dbReference>
<dbReference type="SUPFAM" id="SSF54928">
    <property type="entry name" value="RNA-binding domain, RBD"/>
    <property type="match status" value="2"/>
</dbReference>
<evidence type="ECO:0000256" key="4">
    <source>
        <dbReference type="SAM" id="MobiDB-lite"/>
    </source>
</evidence>
<dbReference type="VEuPathDB" id="FungiDB:AAP_03146"/>
<feature type="domain" description="RRM" evidence="5">
    <location>
        <begin position="213"/>
        <end position="291"/>
    </location>
</feature>
<dbReference type="Proteomes" id="UP000242877">
    <property type="component" value="Unassembled WGS sequence"/>
</dbReference>
<feature type="domain" description="RRM" evidence="5">
    <location>
        <begin position="118"/>
        <end position="195"/>
    </location>
</feature>
<keyword evidence="7" id="KW-1185">Reference proteome</keyword>
<accession>A0A167YYL9</accession>
<dbReference type="InterPro" id="IPR012677">
    <property type="entry name" value="Nucleotide-bd_a/b_plait_sf"/>
</dbReference>